<dbReference type="EMBL" id="UINC01065395">
    <property type="protein sequence ID" value="SVB95012.1"/>
    <property type="molecule type" value="Genomic_DNA"/>
</dbReference>
<evidence type="ECO:0000313" key="1">
    <source>
        <dbReference type="EMBL" id="SVB95012.1"/>
    </source>
</evidence>
<dbReference type="SUPFAM" id="SSF56601">
    <property type="entry name" value="beta-lactamase/transpeptidase-like"/>
    <property type="match status" value="1"/>
</dbReference>
<feature type="non-terminal residue" evidence="1">
    <location>
        <position position="1"/>
    </location>
</feature>
<gene>
    <name evidence="1" type="ORF">METZ01_LOCUS247866</name>
</gene>
<dbReference type="InterPro" id="IPR012338">
    <property type="entry name" value="Beta-lactam/transpept-like"/>
</dbReference>
<proteinExistence type="predicted"/>
<reference evidence="1" key="1">
    <citation type="submission" date="2018-05" db="EMBL/GenBank/DDBJ databases">
        <authorList>
            <person name="Lanie J.A."/>
            <person name="Ng W.-L."/>
            <person name="Kazmierczak K.M."/>
            <person name="Andrzejewski T.M."/>
            <person name="Davidsen T.M."/>
            <person name="Wayne K.J."/>
            <person name="Tettelin H."/>
            <person name="Glass J.I."/>
            <person name="Rusch D."/>
            <person name="Podicherti R."/>
            <person name="Tsui H.-C.T."/>
            <person name="Winkler M.E."/>
        </authorList>
    </citation>
    <scope>NUCLEOTIDE SEQUENCE</scope>
</reference>
<dbReference type="Gene3D" id="3.40.710.10">
    <property type="entry name" value="DD-peptidase/beta-lactamase superfamily"/>
    <property type="match status" value="1"/>
</dbReference>
<organism evidence="1">
    <name type="scientific">marine metagenome</name>
    <dbReference type="NCBI Taxonomy" id="408172"/>
    <lineage>
        <taxon>unclassified sequences</taxon>
        <taxon>metagenomes</taxon>
        <taxon>ecological metagenomes</taxon>
    </lineage>
</organism>
<dbReference type="AlphaFoldDB" id="A0A382I6Q7"/>
<name>A0A382I6Q7_9ZZZZ</name>
<evidence type="ECO:0008006" key="2">
    <source>
        <dbReference type="Google" id="ProtNLM"/>
    </source>
</evidence>
<accession>A0A382I6Q7</accession>
<sequence length="429" mass="50866">WLYDNDHHEFVTKVENEVCKSEPKYTQTWYLQKCDKPPQYKNNLKIKFFDGWIPEEVKKISYGTLLYEFYKFTVFPFVKDKRRYNRPDKYEIDPSSNPYKFKSNLQENKYIDKQLKKTGLVSYLLFEDGQITIDKISPNDRFGKFINDKTKLRSFSVGKSMVSYVAGHAICGGYIDSINSRLNDWPLIENTLYYDQKLIDLLNMKAGDRKYVQSSDLFIKDERFDGINHDHDIADYISVFKNTKKIKNAPFNYSQFSTELILNYVLFKTGDDFEKILEKTFQENAKIEDSVFFFKVPNSSKERGDANNMFFATRYDYLRIAKAMLDDWQNDTCVGKYLKTIFDNRVDKENDKRRKEGKKVQWVFARGYAGQFQTHYTGIRKKRPVMGMHGRAGQQMVIDFERSRIVVTNSVYENYNYEKIVYNPIKKGK</sequence>
<protein>
    <recommendedName>
        <fullName evidence="2">Beta-lactamase-related domain-containing protein</fullName>
    </recommendedName>
</protein>